<reference evidence="1" key="1">
    <citation type="submission" date="2023-03" db="EMBL/GenBank/DDBJ databases">
        <title>Massive genome expansion in bonnet fungi (Mycena s.s.) driven by repeated elements and novel gene families across ecological guilds.</title>
        <authorList>
            <consortium name="Lawrence Berkeley National Laboratory"/>
            <person name="Harder C.B."/>
            <person name="Miyauchi S."/>
            <person name="Viragh M."/>
            <person name="Kuo A."/>
            <person name="Thoen E."/>
            <person name="Andreopoulos B."/>
            <person name="Lu D."/>
            <person name="Skrede I."/>
            <person name="Drula E."/>
            <person name="Henrissat B."/>
            <person name="Morin E."/>
            <person name="Kohler A."/>
            <person name="Barry K."/>
            <person name="LaButti K."/>
            <person name="Morin E."/>
            <person name="Salamov A."/>
            <person name="Lipzen A."/>
            <person name="Mereny Z."/>
            <person name="Hegedus B."/>
            <person name="Baldrian P."/>
            <person name="Stursova M."/>
            <person name="Weitz H."/>
            <person name="Taylor A."/>
            <person name="Grigoriev I.V."/>
            <person name="Nagy L.G."/>
            <person name="Martin F."/>
            <person name="Kauserud H."/>
        </authorList>
    </citation>
    <scope>NUCLEOTIDE SEQUENCE</scope>
    <source>
        <strain evidence="1">CBHHK002</strain>
    </source>
</reference>
<keyword evidence="2" id="KW-1185">Reference proteome</keyword>
<dbReference type="EMBL" id="JARIHO010000076">
    <property type="protein sequence ID" value="KAJ7310924.1"/>
    <property type="molecule type" value="Genomic_DNA"/>
</dbReference>
<proteinExistence type="predicted"/>
<name>A0AAD6Z7Z2_9AGAR</name>
<evidence type="ECO:0000313" key="2">
    <source>
        <dbReference type="Proteomes" id="UP001218218"/>
    </source>
</evidence>
<evidence type="ECO:0000313" key="1">
    <source>
        <dbReference type="EMBL" id="KAJ7310924.1"/>
    </source>
</evidence>
<dbReference type="AlphaFoldDB" id="A0AAD6Z7Z2"/>
<protein>
    <submittedName>
        <fullName evidence="1">Uncharacterized protein</fullName>
    </submittedName>
</protein>
<dbReference type="Proteomes" id="UP001218218">
    <property type="component" value="Unassembled WGS sequence"/>
</dbReference>
<accession>A0AAD6Z7Z2</accession>
<organism evidence="1 2">
    <name type="scientific">Mycena albidolilacea</name>
    <dbReference type="NCBI Taxonomy" id="1033008"/>
    <lineage>
        <taxon>Eukaryota</taxon>
        <taxon>Fungi</taxon>
        <taxon>Dikarya</taxon>
        <taxon>Basidiomycota</taxon>
        <taxon>Agaricomycotina</taxon>
        <taxon>Agaricomycetes</taxon>
        <taxon>Agaricomycetidae</taxon>
        <taxon>Agaricales</taxon>
        <taxon>Marasmiineae</taxon>
        <taxon>Mycenaceae</taxon>
        <taxon>Mycena</taxon>
    </lineage>
</organism>
<gene>
    <name evidence="1" type="ORF">DFH08DRAFT_718392</name>
</gene>
<sequence>MKNLRSARSRDKAREQARIAEKKLKKKNKWSLIEKGKYTAPAKSIARMLHKSGCTEGKVGSVISYIAKHAGLEIEGDMSRCTVQRCSRRALIVGGVAARVQLGYEMADANGVTLSSDATSVRGENYDGAHVMINKGSSHKMRILSLTSTVSHSSETQLENLKKQITNIADIYHRSPLGQRSALNFEVHNFLRVWKGGNGDHAPDVKKFYRLGEGWKRESSRILLGHDKLQRMEPQRLVDLVRDILQSNLREVGGEAEWAKLSNNEKNIRTKSSMDTLAFRLGEEVFETLPEETKREIELFFWAGCSMHKELNCCKAFDDGMKKFYDEHPELDQPVLLANKDNDVTIQLTDDTGESTAAVQRALKVSERGGVKLVSLFIALVNHKDDKKGLHDIYENYFRPTIGAGVRFPDVSNTRYQSHGRGGARIIAYLKGHRDFMDFVKDNKQKRMLNHLEQNIVKGIHCPQTTSQIVALVLFCMAVMHPYALHVRGPGTENLNMLDLGPYHSSVKERMKKLIADPTALFSPSTDSYKIATLDGQPWSDTKAWAACIELFPTLPHVQPLMLAGLKSALECFERFTTESMRLSHAALVGVLKDFWHSMMMVDLSPSEISLVRFK</sequence>
<comment type="caution">
    <text evidence="1">The sequence shown here is derived from an EMBL/GenBank/DDBJ whole genome shotgun (WGS) entry which is preliminary data.</text>
</comment>